<sequence>MDSNFNGVVVKLSPRGFSNLLEEINASNWVYSDSLVNDCNGRYVYWQGVYFTEVEDGN</sequence>
<proteinExistence type="predicted"/>
<organism evidence="1">
    <name type="scientific">Klebsiella phage phi1_175008</name>
    <dbReference type="NCBI Taxonomy" id="3127744"/>
    <lineage>
        <taxon>Viruses</taxon>
        <taxon>Duplodnaviria</taxon>
        <taxon>Heunggongvirae</taxon>
        <taxon>Uroviricota</taxon>
        <taxon>Caudoviricetes</taxon>
        <taxon>Stephanstirmvirinae</taxon>
    </lineage>
</organism>
<accession>A0AC61ZTR3</accession>
<name>A0AC61ZTR3_9CAUD</name>
<reference evidence="1" key="1">
    <citation type="submission" date="2024-02" db="EMBL/GenBank/DDBJ databases">
        <title>Klebsiella phages.</title>
        <authorList>
            <person name="Li J."/>
            <person name="Feng Y."/>
            <person name="Zong Z."/>
        </authorList>
    </citation>
    <scope>NUCLEOTIDE SEQUENCE</scope>
</reference>
<evidence type="ECO:0000313" key="1">
    <source>
        <dbReference type="EMBL" id="WWT41031.1"/>
    </source>
</evidence>
<dbReference type="EMBL" id="PP357458">
    <property type="protein sequence ID" value="WWT41031.1"/>
    <property type="molecule type" value="Genomic_DNA"/>
</dbReference>
<protein>
    <submittedName>
        <fullName evidence="1">Uncharacterized protein</fullName>
    </submittedName>
</protein>